<proteinExistence type="inferred from homology"/>
<evidence type="ECO:0000256" key="3">
    <source>
        <dbReference type="ARBA" id="ARBA00022692"/>
    </source>
</evidence>
<feature type="transmembrane region" description="Helical" evidence="8">
    <location>
        <begin position="276"/>
        <end position="304"/>
    </location>
</feature>
<evidence type="ECO:0000256" key="7">
    <source>
        <dbReference type="SAM" id="MobiDB-lite"/>
    </source>
</evidence>
<comment type="similarity">
    <text evidence="2">Belongs to the TMEM161 family.</text>
</comment>
<sequence>MPQPLLATYKNVALYASLALSLSLLLSFLRLPVLLLRGLFTYIQPENLGGGGGGGASPSPSGLRAAIRRPGSDPAPSAGGLNGFQTLSSSTSAELRKRGRSKEKFEFDENNAQIFRLKLDEAHLESRIYFREYGGVFALSLVGASCAALNLYLGGGAGGGGDGVLADGSLIPVLFGFVAVSKWFLALAKVSFERSASRRSEKQLSLCFGVLGFIAGLLICSSLARSSLDFDLGAVDGFCAILIAGSMGCLAGYLYMPAAKSARAFWLGTDQIRSNLSIISCGWFARMVLFATYLLSIFTALLWINPLSKMLINERLGDGKVGSLSGDGGDADRLLGNVGMSRSDFTKFRLWCLLISSVLQIAAFRSVFQMYLNEAVLSWYQRLHSSRVPDLDFSRAKVFLHNHYLCLTILQFLAPPSLALLFLGLSQIEGNPFGKLNLQCGQLPCSAVLKQVALLMAWWVVFVWTVFTSVTLVLYRRGFLYVS</sequence>
<protein>
    <recommendedName>
        <fullName evidence="11">Transmembrane protein 161B</fullName>
    </recommendedName>
</protein>
<evidence type="ECO:0000256" key="2">
    <source>
        <dbReference type="ARBA" id="ARBA00009706"/>
    </source>
</evidence>
<accession>A0ABD3IHI2</accession>
<feature type="transmembrane region" description="Helical" evidence="8">
    <location>
        <begin position="404"/>
        <end position="425"/>
    </location>
</feature>
<dbReference type="InterPro" id="IPR019395">
    <property type="entry name" value="Transmembrane_161A/B"/>
</dbReference>
<feature type="region of interest" description="Disordered" evidence="7">
    <location>
        <begin position="50"/>
        <end position="97"/>
    </location>
</feature>
<dbReference type="Proteomes" id="UP001634007">
    <property type="component" value="Unassembled WGS sequence"/>
</dbReference>
<dbReference type="PANTHER" id="PTHR13624:SF6">
    <property type="entry name" value="EMEI"/>
    <property type="match status" value="1"/>
</dbReference>
<dbReference type="GO" id="GO:0016020">
    <property type="term" value="C:membrane"/>
    <property type="evidence" value="ECO:0007669"/>
    <property type="project" value="UniProtKB-SubCell"/>
</dbReference>
<evidence type="ECO:0000256" key="5">
    <source>
        <dbReference type="ARBA" id="ARBA00023136"/>
    </source>
</evidence>
<evidence type="ECO:0000313" key="10">
    <source>
        <dbReference type="Proteomes" id="UP001634007"/>
    </source>
</evidence>
<dbReference type="Pfam" id="PF10268">
    <property type="entry name" value="Tmemb_161AB"/>
    <property type="match status" value="1"/>
</dbReference>
<gene>
    <name evidence="9" type="ORF">ACJRO7_006138</name>
</gene>
<keyword evidence="6" id="KW-0325">Glycoprotein</keyword>
<feature type="compositionally biased region" description="Polar residues" evidence="7">
    <location>
        <begin position="83"/>
        <end position="93"/>
    </location>
</feature>
<feature type="transmembrane region" description="Helical" evidence="8">
    <location>
        <begin position="133"/>
        <end position="153"/>
    </location>
</feature>
<comment type="subcellular location">
    <subcellularLocation>
        <location evidence="1">Membrane</location>
        <topology evidence="1">Multi-pass membrane protein</topology>
    </subcellularLocation>
</comment>
<evidence type="ECO:0008006" key="11">
    <source>
        <dbReference type="Google" id="ProtNLM"/>
    </source>
</evidence>
<feature type="transmembrane region" description="Helical" evidence="8">
    <location>
        <begin position="204"/>
        <end position="224"/>
    </location>
</feature>
<feature type="transmembrane region" description="Helical" evidence="8">
    <location>
        <begin position="173"/>
        <end position="192"/>
    </location>
</feature>
<keyword evidence="4 8" id="KW-1133">Transmembrane helix</keyword>
<evidence type="ECO:0000256" key="6">
    <source>
        <dbReference type="ARBA" id="ARBA00023180"/>
    </source>
</evidence>
<dbReference type="EMBL" id="JBJKBG010000011">
    <property type="protein sequence ID" value="KAL3714148.1"/>
    <property type="molecule type" value="Genomic_DNA"/>
</dbReference>
<evidence type="ECO:0000256" key="4">
    <source>
        <dbReference type="ARBA" id="ARBA00022989"/>
    </source>
</evidence>
<keyword evidence="5 8" id="KW-0472">Membrane</keyword>
<organism evidence="9 10">
    <name type="scientific">Eucalyptus globulus</name>
    <name type="common">Tasmanian blue gum</name>
    <dbReference type="NCBI Taxonomy" id="34317"/>
    <lineage>
        <taxon>Eukaryota</taxon>
        <taxon>Viridiplantae</taxon>
        <taxon>Streptophyta</taxon>
        <taxon>Embryophyta</taxon>
        <taxon>Tracheophyta</taxon>
        <taxon>Spermatophyta</taxon>
        <taxon>Magnoliopsida</taxon>
        <taxon>eudicotyledons</taxon>
        <taxon>Gunneridae</taxon>
        <taxon>Pentapetalae</taxon>
        <taxon>rosids</taxon>
        <taxon>malvids</taxon>
        <taxon>Myrtales</taxon>
        <taxon>Myrtaceae</taxon>
        <taxon>Myrtoideae</taxon>
        <taxon>Eucalypteae</taxon>
        <taxon>Eucalyptus</taxon>
    </lineage>
</organism>
<dbReference type="AlphaFoldDB" id="A0ABD3IHI2"/>
<feature type="transmembrane region" description="Helical" evidence="8">
    <location>
        <begin position="456"/>
        <end position="475"/>
    </location>
</feature>
<feature type="transmembrane region" description="Helical" evidence="8">
    <location>
        <begin position="348"/>
        <end position="368"/>
    </location>
</feature>
<feature type="transmembrane region" description="Helical" evidence="8">
    <location>
        <begin position="12"/>
        <end position="36"/>
    </location>
</feature>
<feature type="transmembrane region" description="Helical" evidence="8">
    <location>
        <begin position="230"/>
        <end position="255"/>
    </location>
</feature>
<keyword evidence="3 8" id="KW-0812">Transmembrane</keyword>
<name>A0ABD3IHI2_EUCGL</name>
<keyword evidence="10" id="KW-1185">Reference proteome</keyword>
<evidence type="ECO:0000313" key="9">
    <source>
        <dbReference type="EMBL" id="KAL3714148.1"/>
    </source>
</evidence>
<comment type="caution">
    <text evidence="9">The sequence shown here is derived from an EMBL/GenBank/DDBJ whole genome shotgun (WGS) entry which is preliminary data.</text>
</comment>
<evidence type="ECO:0000256" key="8">
    <source>
        <dbReference type="SAM" id="Phobius"/>
    </source>
</evidence>
<reference evidence="9 10" key="1">
    <citation type="submission" date="2024-11" db="EMBL/GenBank/DDBJ databases">
        <title>Chromosome-level genome assembly of Eucalyptus globulus Labill. provides insights into its genome evolution.</title>
        <authorList>
            <person name="Li X."/>
        </authorList>
    </citation>
    <scope>NUCLEOTIDE SEQUENCE [LARGE SCALE GENOMIC DNA]</scope>
    <source>
        <strain evidence="9">CL2024</strain>
        <tissue evidence="9">Fresh tender leaves</tissue>
    </source>
</reference>
<evidence type="ECO:0000256" key="1">
    <source>
        <dbReference type="ARBA" id="ARBA00004141"/>
    </source>
</evidence>
<dbReference type="PANTHER" id="PTHR13624">
    <property type="entry name" value="RE42071P"/>
    <property type="match status" value="1"/>
</dbReference>